<dbReference type="InterPro" id="IPR005152">
    <property type="entry name" value="Lipase_secreted"/>
</dbReference>
<reference evidence="2 3" key="1">
    <citation type="submission" date="2018-10" db="EMBL/GenBank/DDBJ databases">
        <title>Isolation, diversity and antifungal activity of actinobacteria from wheat.</title>
        <authorList>
            <person name="Han C."/>
        </authorList>
    </citation>
    <scope>NUCLEOTIDE SEQUENCE [LARGE SCALE GENOMIC DNA]</scope>
    <source>
        <strain evidence="2 3">NEAU-YY642</strain>
    </source>
</reference>
<dbReference type="GO" id="GO:0016042">
    <property type="term" value="P:lipid catabolic process"/>
    <property type="evidence" value="ECO:0007669"/>
    <property type="project" value="InterPro"/>
</dbReference>
<proteinExistence type="predicted"/>
<feature type="signal peptide" evidence="1">
    <location>
        <begin position="1"/>
        <end position="19"/>
    </location>
</feature>
<name>A0A3M2LSJ3_9ACTN</name>
<gene>
    <name evidence="2" type="ORF">EBN88_14670</name>
</gene>
<dbReference type="PANTHER" id="PTHR34853">
    <property type="match status" value="1"/>
</dbReference>
<dbReference type="GO" id="GO:0004806">
    <property type="term" value="F:triacylglycerol lipase activity"/>
    <property type="evidence" value="ECO:0007669"/>
    <property type="project" value="InterPro"/>
</dbReference>
<feature type="chain" id="PRO_5039627000" evidence="1">
    <location>
        <begin position="20"/>
        <end position="412"/>
    </location>
</feature>
<evidence type="ECO:0000313" key="3">
    <source>
        <dbReference type="Proteomes" id="UP000278673"/>
    </source>
</evidence>
<dbReference type="Gene3D" id="1.10.260.160">
    <property type="match status" value="1"/>
</dbReference>
<dbReference type="SUPFAM" id="SSF53474">
    <property type="entry name" value="alpha/beta-Hydrolases"/>
    <property type="match status" value="1"/>
</dbReference>
<evidence type="ECO:0000256" key="1">
    <source>
        <dbReference type="SAM" id="SignalP"/>
    </source>
</evidence>
<comment type="caution">
    <text evidence="2">The sequence shown here is derived from an EMBL/GenBank/DDBJ whole genome shotgun (WGS) entry which is preliminary data.</text>
</comment>
<dbReference type="AlphaFoldDB" id="A0A3M2LSJ3"/>
<dbReference type="EMBL" id="RFFJ01000071">
    <property type="protein sequence ID" value="RMI39543.1"/>
    <property type="molecule type" value="Genomic_DNA"/>
</dbReference>
<accession>A0A3M2LSJ3</accession>
<dbReference type="PANTHER" id="PTHR34853:SF1">
    <property type="entry name" value="LIPASE 5"/>
    <property type="match status" value="1"/>
</dbReference>
<sequence>MAAAIAVALVAAGTAPALAGAQRETALDARAEVAQRDHARGALLTAEPFFSLAGGRDAAAELTAWGFDARAARHGVDVWRLTYRTVDAHGQRTTASGLLALPRTQDRRLRVVSYAHGTEVHRGSAPSVNRGFATAPVVAYASAGYATVAPDYLGMGLGPGPHPWMDVPSETTASLDLLRAAREFSAGEGRQLRREVLVTGFSQGASAALGLGRALQARADGWFRLDALAPVSGAYDFAGSQLPALLAGEVAPEWAVAYTAYLLVAFDRSHDVYDAPGDVFRASYAETAEELFDGEHTGREVMAGLPGSLPELLTEEGLALLAEPNAELAGALAELHSVCVDWAPRAPITLWQARGDEQAVDANTAACLAALRANGVRAGVRDLGPVDHEGSPHIGSHVAAIPEIIRWFDRLA</sequence>
<dbReference type="Proteomes" id="UP000278673">
    <property type="component" value="Unassembled WGS sequence"/>
</dbReference>
<keyword evidence="3" id="KW-1185">Reference proteome</keyword>
<dbReference type="PIRSF" id="PIRSF029171">
    <property type="entry name" value="Esterase_LipA"/>
    <property type="match status" value="1"/>
</dbReference>
<protein>
    <submittedName>
        <fullName evidence="2">Lipase</fullName>
    </submittedName>
</protein>
<dbReference type="InterPro" id="IPR029058">
    <property type="entry name" value="AB_hydrolase_fold"/>
</dbReference>
<keyword evidence="1" id="KW-0732">Signal</keyword>
<dbReference type="Gene3D" id="3.40.50.1820">
    <property type="entry name" value="alpha/beta hydrolase"/>
    <property type="match status" value="1"/>
</dbReference>
<evidence type="ECO:0000313" key="2">
    <source>
        <dbReference type="EMBL" id="RMI39543.1"/>
    </source>
</evidence>
<organism evidence="2 3">
    <name type="scientific">Streptomyces triticirhizae</name>
    <dbReference type="NCBI Taxonomy" id="2483353"/>
    <lineage>
        <taxon>Bacteria</taxon>
        <taxon>Bacillati</taxon>
        <taxon>Actinomycetota</taxon>
        <taxon>Actinomycetes</taxon>
        <taxon>Kitasatosporales</taxon>
        <taxon>Streptomycetaceae</taxon>
        <taxon>Streptomyces</taxon>
    </lineage>
</organism>